<dbReference type="PRINTS" id="PR00081">
    <property type="entry name" value="GDHRDH"/>
</dbReference>
<dbReference type="PRINTS" id="PR00080">
    <property type="entry name" value="SDRFAMILY"/>
</dbReference>
<dbReference type="Proteomes" id="UP001549320">
    <property type="component" value="Unassembled WGS sequence"/>
</dbReference>
<dbReference type="Pfam" id="PF00106">
    <property type="entry name" value="adh_short"/>
    <property type="match status" value="1"/>
</dbReference>
<name>A0ABV2QHD8_9BURK</name>
<comment type="similarity">
    <text evidence="1">Belongs to the short-chain dehydrogenases/reductases (SDR) family.</text>
</comment>
<dbReference type="InterPro" id="IPR002347">
    <property type="entry name" value="SDR_fam"/>
</dbReference>
<evidence type="ECO:0000256" key="1">
    <source>
        <dbReference type="RuleBase" id="RU000363"/>
    </source>
</evidence>
<dbReference type="InterPro" id="IPR057326">
    <property type="entry name" value="KR_dom"/>
</dbReference>
<evidence type="ECO:0000259" key="2">
    <source>
        <dbReference type="SMART" id="SM00822"/>
    </source>
</evidence>
<dbReference type="InterPro" id="IPR036291">
    <property type="entry name" value="NAD(P)-bd_dom_sf"/>
</dbReference>
<dbReference type="EMBL" id="JBEPSH010000018">
    <property type="protein sequence ID" value="MET4580461.1"/>
    <property type="molecule type" value="Genomic_DNA"/>
</dbReference>
<dbReference type="SMART" id="SM00822">
    <property type="entry name" value="PKS_KR"/>
    <property type="match status" value="1"/>
</dbReference>
<gene>
    <name evidence="3" type="ORF">ABIE13_005602</name>
</gene>
<dbReference type="Gene3D" id="3.40.50.720">
    <property type="entry name" value="NAD(P)-binding Rossmann-like Domain"/>
    <property type="match status" value="1"/>
</dbReference>
<dbReference type="InterPro" id="IPR051687">
    <property type="entry name" value="Peroxisomal_Beta-Oxidation"/>
</dbReference>
<accession>A0ABV2QHD8</accession>
<dbReference type="PROSITE" id="PS00061">
    <property type="entry name" value="ADH_SHORT"/>
    <property type="match status" value="1"/>
</dbReference>
<dbReference type="PANTHER" id="PTHR45024">
    <property type="entry name" value="DEHYDROGENASES, SHORT CHAIN"/>
    <property type="match status" value="1"/>
</dbReference>
<feature type="domain" description="Ketoreductase" evidence="2">
    <location>
        <begin position="20"/>
        <end position="213"/>
    </location>
</feature>
<dbReference type="PANTHER" id="PTHR45024:SF3">
    <property type="entry name" value="BLL2957 PROTEIN"/>
    <property type="match status" value="1"/>
</dbReference>
<comment type="caution">
    <text evidence="3">The sequence shown here is derived from an EMBL/GenBank/DDBJ whole genome shotgun (WGS) entry which is preliminary data.</text>
</comment>
<evidence type="ECO:0000313" key="3">
    <source>
        <dbReference type="EMBL" id="MET4580461.1"/>
    </source>
</evidence>
<dbReference type="SUPFAM" id="SSF51735">
    <property type="entry name" value="NAD(P)-binding Rossmann-fold domains"/>
    <property type="match status" value="1"/>
</dbReference>
<proteinExistence type="inferred from homology"/>
<protein>
    <submittedName>
        <fullName evidence="3">NAD(P)-dependent dehydrogenase (Short-subunit alcohol dehydrogenase family)</fullName>
    </submittedName>
</protein>
<sequence>MSSGEPGDGAAVAAGALQGKVALVTGAGRGIGREIALLMAREGARVLVNDLGASVSGEGVDSNCAAQVVEEICAAGGQAVAHSGDASVPTQATDMVQSALQAFGRLDIVVNNAGILRKAAFTEISYEAWQALHRVNLDSAFLVSQAAARVFQRQQAGAFVHMTSTAGLIGAAEQAHYCSSKLAIAALSKSIALELGTQGIRSNCISPIAATRMMVAATGRALNAPGQLAANAVEGVAAIAPLAAFLASDLATSVNGQIIGARGNDVYLFNQPRPQRLLQRSDGWTIARLSEVMEPAWRNAWVPLERTRDVLNWVAS</sequence>
<dbReference type="InterPro" id="IPR020904">
    <property type="entry name" value="Sc_DH/Rdtase_CS"/>
</dbReference>
<evidence type="ECO:0000313" key="4">
    <source>
        <dbReference type="Proteomes" id="UP001549320"/>
    </source>
</evidence>
<reference evidence="3 4" key="1">
    <citation type="submission" date="2024-06" db="EMBL/GenBank/DDBJ databases">
        <title>Sorghum-associated microbial communities from plants grown in Nebraska, USA.</title>
        <authorList>
            <person name="Schachtman D."/>
        </authorList>
    </citation>
    <scope>NUCLEOTIDE SEQUENCE [LARGE SCALE GENOMIC DNA]</scope>
    <source>
        <strain evidence="3 4">2709</strain>
    </source>
</reference>
<organism evidence="3 4">
    <name type="scientific">Ottowia thiooxydans</name>
    <dbReference type="NCBI Taxonomy" id="219182"/>
    <lineage>
        <taxon>Bacteria</taxon>
        <taxon>Pseudomonadati</taxon>
        <taxon>Pseudomonadota</taxon>
        <taxon>Betaproteobacteria</taxon>
        <taxon>Burkholderiales</taxon>
        <taxon>Comamonadaceae</taxon>
        <taxon>Ottowia</taxon>
    </lineage>
</organism>
<dbReference type="RefSeq" id="WP_354449412.1">
    <property type="nucleotide sequence ID" value="NZ_JBEPSH010000018.1"/>
</dbReference>
<keyword evidence="4" id="KW-1185">Reference proteome</keyword>